<dbReference type="EMBL" id="KE145358">
    <property type="protein sequence ID" value="EPE33523.1"/>
    <property type="molecule type" value="Genomic_DNA"/>
</dbReference>
<evidence type="ECO:0000256" key="5">
    <source>
        <dbReference type="RuleBase" id="RU000461"/>
    </source>
</evidence>
<keyword evidence="5" id="KW-0560">Oxidoreductase</keyword>
<dbReference type="InterPro" id="IPR017972">
    <property type="entry name" value="Cyt_P450_CS"/>
</dbReference>
<feature type="binding site" description="axial binding residue" evidence="4">
    <location>
        <position position="429"/>
    </location>
    <ligand>
        <name>heme</name>
        <dbReference type="ChEBI" id="CHEBI:30413"/>
    </ligand>
    <ligandPart>
        <name>Fe</name>
        <dbReference type="ChEBI" id="CHEBI:18248"/>
    </ligandPart>
</feature>
<dbReference type="InterPro" id="IPR036396">
    <property type="entry name" value="Cyt_P450_sf"/>
</dbReference>
<keyword evidence="3 4" id="KW-0408">Iron</keyword>
<keyword evidence="2 4" id="KW-0479">Metal-binding</keyword>
<evidence type="ECO:0000256" key="1">
    <source>
        <dbReference type="ARBA" id="ARBA00001971"/>
    </source>
</evidence>
<dbReference type="eggNOG" id="KOG0158">
    <property type="taxonomic scope" value="Eukaryota"/>
</dbReference>
<dbReference type="Pfam" id="PF00067">
    <property type="entry name" value="p450"/>
    <property type="match status" value="1"/>
</dbReference>
<dbReference type="OMA" id="HEPLEYA"/>
<organism evidence="6 7">
    <name type="scientific">Glarea lozoyensis (strain ATCC 20868 / MF5171)</name>
    <dbReference type="NCBI Taxonomy" id="1116229"/>
    <lineage>
        <taxon>Eukaryota</taxon>
        <taxon>Fungi</taxon>
        <taxon>Dikarya</taxon>
        <taxon>Ascomycota</taxon>
        <taxon>Pezizomycotina</taxon>
        <taxon>Leotiomycetes</taxon>
        <taxon>Helotiales</taxon>
        <taxon>Helotiaceae</taxon>
        <taxon>Glarea</taxon>
    </lineage>
</organism>
<keyword evidence="5" id="KW-0503">Monooxygenase</keyword>
<dbReference type="PROSITE" id="PS00086">
    <property type="entry name" value="CYTOCHROME_P450"/>
    <property type="match status" value="1"/>
</dbReference>
<accession>S3E535</accession>
<dbReference type="SUPFAM" id="SSF48264">
    <property type="entry name" value="Cytochrome P450"/>
    <property type="match status" value="1"/>
</dbReference>
<dbReference type="STRING" id="1116229.S3E535"/>
<dbReference type="GO" id="GO:0004497">
    <property type="term" value="F:monooxygenase activity"/>
    <property type="evidence" value="ECO:0007669"/>
    <property type="project" value="UniProtKB-KW"/>
</dbReference>
<dbReference type="OrthoDB" id="3934656at2759"/>
<dbReference type="InterPro" id="IPR001128">
    <property type="entry name" value="Cyt_P450"/>
</dbReference>
<name>S3E535_GLAL2</name>
<dbReference type="GeneID" id="19465589"/>
<evidence type="ECO:0000256" key="4">
    <source>
        <dbReference type="PIRSR" id="PIRSR602401-1"/>
    </source>
</evidence>
<dbReference type="GO" id="GO:0020037">
    <property type="term" value="F:heme binding"/>
    <property type="evidence" value="ECO:0007669"/>
    <property type="project" value="InterPro"/>
</dbReference>
<dbReference type="PRINTS" id="PR00463">
    <property type="entry name" value="EP450I"/>
</dbReference>
<gene>
    <name evidence="6" type="ORF">GLAREA_06536</name>
</gene>
<evidence type="ECO:0000256" key="2">
    <source>
        <dbReference type="ARBA" id="ARBA00022723"/>
    </source>
</evidence>
<sequence length="482" mass="54293">MSLASLILKVLSLASIGVIFQYIWSYLSSPIKNIPGPFAAKFTNLWRLIDTLGGRAQLTQQLLHRKYGQAVRVGPDIVSLSDPELIRKVYDSRGSFLKTQFYELNDTKVGNNLVKNVFSTRNNADHTRRRTILAPFYKMSHLIQSETLVDEWLLFFAWDVVGQLTFGKPMGFMDHGKDHHGGLLSIAEKSLDYFAVAGQIPQLDHWFNKIPIIKIGPQTFDIAAGFCAQQSIARQQATGAKSEESRKNDMLDDFLRIKITDPEQVDDMGVVGALLVNILAGADTTTTLMRGVVYYVLKNPCVLQKLQKELDSAGLTIPVAYSKSSKLPYLEAVIRESCRMNPGVALILERTVPEGGLELSDGTIIPPGIKVGMNSWVIHQDKNVYGQDAAVFRPERWLCEDGEPTDVYEERLASMKRHDLTFGAGKRACLGKSMALLETYKLIASLFLKYEMTFVDPKKEWKVQNSWFIRQTGIDIRMRHRK</sequence>
<keyword evidence="4 5" id="KW-0349">Heme</keyword>
<dbReference type="HOGENOM" id="CLU_001570_14_0_1"/>
<dbReference type="Gene3D" id="1.10.630.10">
    <property type="entry name" value="Cytochrome P450"/>
    <property type="match status" value="1"/>
</dbReference>
<dbReference type="InterPro" id="IPR002401">
    <property type="entry name" value="Cyt_P450_E_grp-I"/>
</dbReference>
<dbReference type="Proteomes" id="UP000016922">
    <property type="component" value="Unassembled WGS sequence"/>
</dbReference>
<evidence type="ECO:0000256" key="3">
    <source>
        <dbReference type="ARBA" id="ARBA00023004"/>
    </source>
</evidence>
<dbReference type="RefSeq" id="XP_008080140.1">
    <property type="nucleotide sequence ID" value="XM_008081949.1"/>
</dbReference>
<dbReference type="GO" id="GO:0016705">
    <property type="term" value="F:oxidoreductase activity, acting on paired donors, with incorporation or reduction of molecular oxygen"/>
    <property type="evidence" value="ECO:0007669"/>
    <property type="project" value="InterPro"/>
</dbReference>
<keyword evidence="7" id="KW-1185">Reference proteome</keyword>
<evidence type="ECO:0000313" key="7">
    <source>
        <dbReference type="Proteomes" id="UP000016922"/>
    </source>
</evidence>
<comment type="cofactor">
    <cofactor evidence="1 4">
        <name>heme</name>
        <dbReference type="ChEBI" id="CHEBI:30413"/>
    </cofactor>
</comment>
<dbReference type="CDD" id="cd11060">
    <property type="entry name" value="CYP57A1-like"/>
    <property type="match status" value="1"/>
</dbReference>
<dbReference type="InterPro" id="IPR050121">
    <property type="entry name" value="Cytochrome_P450_monoxygenase"/>
</dbReference>
<proteinExistence type="inferred from homology"/>
<dbReference type="KEGG" id="glz:GLAREA_06536"/>
<dbReference type="AlphaFoldDB" id="S3E535"/>
<evidence type="ECO:0000313" key="6">
    <source>
        <dbReference type="EMBL" id="EPE33523.1"/>
    </source>
</evidence>
<dbReference type="PANTHER" id="PTHR24305:SF180">
    <property type="entry name" value="P450, PUTATIVE (EUROFUNG)-RELATED"/>
    <property type="match status" value="1"/>
</dbReference>
<comment type="similarity">
    <text evidence="5">Belongs to the cytochrome P450 family.</text>
</comment>
<dbReference type="GO" id="GO:0005506">
    <property type="term" value="F:iron ion binding"/>
    <property type="evidence" value="ECO:0007669"/>
    <property type="project" value="InterPro"/>
</dbReference>
<protein>
    <submittedName>
        <fullName evidence="6">Cytochrome P450</fullName>
    </submittedName>
</protein>
<reference evidence="6 7" key="1">
    <citation type="journal article" date="2013" name="BMC Genomics">
        <title>Genomics-driven discovery of the pneumocandin biosynthetic gene cluster in the fungus Glarea lozoyensis.</title>
        <authorList>
            <person name="Chen L."/>
            <person name="Yue Q."/>
            <person name="Zhang X."/>
            <person name="Xiang M."/>
            <person name="Wang C."/>
            <person name="Li S."/>
            <person name="Che Y."/>
            <person name="Ortiz-Lopez F.J."/>
            <person name="Bills G.F."/>
            <person name="Liu X."/>
            <person name="An Z."/>
        </authorList>
    </citation>
    <scope>NUCLEOTIDE SEQUENCE [LARGE SCALE GENOMIC DNA]</scope>
    <source>
        <strain evidence="7">ATCC 20868 / MF5171</strain>
    </source>
</reference>
<dbReference type="PRINTS" id="PR00385">
    <property type="entry name" value="P450"/>
</dbReference>
<dbReference type="PANTHER" id="PTHR24305">
    <property type="entry name" value="CYTOCHROME P450"/>
    <property type="match status" value="1"/>
</dbReference>